<feature type="domain" description="PapC-like C-terminal" evidence="10">
    <location>
        <begin position="721"/>
        <end position="786"/>
    </location>
</feature>
<dbReference type="InterPro" id="IPR042186">
    <property type="entry name" value="FimD_plug_dom"/>
</dbReference>
<keyword evidence="13" id="KW-1185">Reference proteome</keyword>
<dbReference type="Pfam" id="PF00577">
    <property type="entry name" value="Usher"/>
    <property type="match status" value="1"/>
</dbReference>
<evidence type="ECO:0000256" key="4">
    <source>
        <dbReference type="ARBA" id="ARBA00022452"/>
    </source>
</evidence>
<sequence>MVLATDYFDPAALELSSQRQSEVDLSYFSREGGQQPGTYKVSIFLNQRLIDERDIDFVADQAGLVPVLTQRQLADMGVNIRAFSSFKKLRDGETITRLGDFIPDATARFDFSQQRLDISIPQAAMKTRLHGYVDPSLWDDGLPAAFINYSLSGSSIRAQGTELHSDYLNLRNGMNIGAWRLRNISTWRYDKSGHWDSQSTWLQRDIRQLNSKLRMGDSYTDGDIFDSIHYRGIQLSSDDNMLPESQRGFAPVIRGVAHTNARVTIFQHGYVIYETYVAPGAFEIKDLFPTAQSGDLEVSIQESNGTVRKFTQPYSAVPFMLRRGGVRYSINVGRYHYAGNDDVRTPLFVQSTLSYGMPLDLTLYGGVQLASDYRAVALGLGRGFGEFGSLGIDATWASAITPGNRRTRGSSVRVQYQKDFADAGTSFSLASYRYSSQSFYTFDEANQRDSLQDTRRRSRSELAVSQSMGSFGSLSVSAYLQDYWRVPGQERTVHMGYYGNYKSISWGVGYYYIDSSRYGRADRNVTFNINIPFSLWQPDSTLAVNYSLNIAPGKKTSQQATLYGALSDDNSMNYNVLLGHDSEGSNTNFGMGLDYHGSKGDVSAGYSQDKYSKRLTYGLAGGIVAHPYGITLSQPLGDAFALVRVPGAANVEVRNASHVITDSRGYAIVPSLTAYRKNAIELDTETLGSDIDVELGEQHVVPDSGAVTLADFATHLGHRVLFTLRYHGQDVPFGATASLTGAGNHTDAVVADKGLLYLSGVPEQGGIHVQWRDKNGSVACKANFDIRAILDQKAAVKTTEAECL</sequence>
<dbReference type="InterPro" id="IPR025885">
    <property type="entry name" value="PapC_N"/>
</dbReference>
<protein>
    <submittedName>
        <fullName evidence="12">Fimbrial biogenesis outer membrane usher protein</fullName>
    </submittedName>
</protein>
<evidence type="ECO:0000259" key="11">
    <source>
        <dbReference type="Pfam" id="PF13954"/>
    </source>
</evidence>
<dbReference type="Pfam" id="PF13954">
    <property type="entry name" value="PapC_N"/>
    <property type="match status" value="1"/>
</dbReference>
<evidence type="ECO:0000256" key="5">
    <source>
        <dbReference type="ARBA" id="ARBA00022558"/>
    </source>
</evidence>
<dbReference type="GO" id="GO:0015473">
    <property type="term" value="F:fimbrial usher porin activity"/>
    <property type="evidence" value="ECO:0007669"/>
    <property type="project" value="InterPro"/>
</dbReference>
<dbReference type="OrthoDB" id="6554712at2"/>
<keyword evidence="9" id="KW-0998">Cell outer membrane</keyword>
<evidence type="ECO:0000259" key="10">
    <source>
        <dbReference type="Pfam" id="PF13953"/>
    </source>
</evidence>
<keyword evidence="5" id="KW-1029">Fimbrium biogenesis</keyword>
<name>A0A4P8YRN8_9ENTR</name>
<keyword evidence="8" id="KW-0472">Membrane</keyword>
<feature type="domain" description="PapC N-terminal" evidence="11">
    <location>
        <begin position="7"/>
        <end position="152"/>
    </location>
</feature>
<dbReference type="KEGG" id="izh:FEM41_20850"/>
<evidence type="ECO:0000256" key="8">
    <source>
        <dbReference type="ARBA" id="ARBA00023136"/>
    </source>
</evidence>
<dbReference type="FunFam" id="2.60.40.3110:FF:000001">
    <property type="entry name" value="Putative fimbrial outer membrane usher"/>
    <property type="match status" value="1"/>
</dbReference>
<gene>
    <name evidence="12" type="ORF">FEM41_20850</name>
</gene>
<dbReference type="Gene3D" id="2.60.40.3110">
    <property type="match status" value="1"/>
</dbReference>
<evidence type="ECO:0000256" key="9">
    <source>
        <dbReference type="ARBA" id="ARBA00023237"/>
    </source>
</evidence>
<evidence type="ECO:0000313" key="12">
    <source>
        <dbReference type="EMBL" id="QCT22778.1"/>
    </source>
</evidence>
<proteinExistence type="inferred from homology"/>
<dbReference type="FunFam" id="2.60.40.2610:FF:000001">
    <property type="entry name" value="Outer membrane fimbrial usher protein"/>
    <property type="match status" value="1"/>
</dbReference>
<dbReference type="Gene3D" id="2.60.40.2070">
    <property type="match status" value="1"/>
</dbReference>
<dbReference type="GO" id="GO:0009279">
    <property type="term" value="C:cell outer membrane"/>
    <property type="evidence" value="ECO:0007669"/>
    <property type="project" value="UniProtKB-SubCell"/>
</dbReference>
<organism evidence="12 13">
    <name type="scientific">Jejubacter calystegiae</name>
    <dbReference type="NCBI Taxonomy" id="2579935"/>
    <lineage>
        <taxon>Bacteria</taxon>
        <taxon>Pseudomonadati</taxon>
        <taxon>Pseudomonadota</taxon>
        <taxon>Gammaproteobacteria</taxon>
        <taxon>Enterobacterales</taxon>
        <taxon>Enterobacteriaceae</taxon>
        <taxon>Jejubacter</taxon>
    </lineage>
</organism>
<reference evidence="12 13" key="1">
    <citation type="submission" date="2019-05" db="EMBL/GenBank/DDBJ databases">
        <title>Complete genome sequence of Izhakiella calystegiae KSNA2, an endophyte isolated from beach morning glory (Calystegia soldanella).</title>
        <authorList>
            <person name="Jiang L."/>
            <person name="Jeong J.C."/>
            <person name="Kim C.Y."/>
            <person name="Kim D.H."/>
            <person name="Kim S.W."/>
            <person name="Lee j."/>
        </authorList>
    </citation>
    <scope>NUCLEOTIDE SEQUENCE [LARGE SCALE GENOMIC DNA]</scope>
    <source>
        <strain evidence="12 13">KSNA2</strain>
    </source>
</reference>
<evidence type="ECO:0000256" key="6">
    <source>
        <dbReference type="ARBA" id="ARBA00022692"/>
    </source>
</evidence>
<dbReference type="InterPro" id="IPR037224">
    <property type="entry name" value="PapC_N_sf"/>
</dbReference>
<keyword evidence="7" id="KW-0732">Signal</keyword>
<dbReference type="Gene3D" id="2.60.40.2610">
    <property type="entry name" value="Outer membrane usher protein FimD, plug domain"/>
    <property type="match status" value="1"/>
</dbReference>
<dbReference type="InterPro" id="IPR043142">
    <property type="entry name" value="PapC-like_C_sf"/>
</dbReference>
<comment type="subcellular location">
    <subcellularLocation>
        <location evidence="1">Cell outer membrane</location>
        <topology evidence="1">Multi-pass membrane protein</topology>
    </subcellularLocation>
</comment>
<accession>A0A4P8YRN8</accession>
<dbReference type="AlphaFoldDB" id="A0A4P8YRN8"/>
<dbReference type="Proteomes" id="UP000302163">
    <property type="component" value="Chromosome"/>
</dbReference>
<dbReference type="GO" id="GO:0009297">
    <property type="term" value="P:pilus assembly"/>
    <property type="evidence" value="ECO:0007669"/>
    <property type="project" value="InterPro"/>
</dbReference>
<keyword evidence="4" id="KW-1134">Transmembrane beta strand</keyword>
<dbReference type="InterPro" id="IPR000015">
    <property type="entry name" value="Fimb_usher"/>
</dbReference>
<comment type="similarity">
    <text evidence="2">Belongs to the fimbrial export usher family.</text>
</comment>
<keyword evidence="6" id="KW-0812">Transmembrane</keyword>
<evidence type="ECO:0000256" key="7">
    <source>
        <dbReference type="ARBA" id="ARBA00022729"/>
    </source>
</evidence>
<dbReference type="PANTHER" id="PTHR30451:SF21">
    <property type="entry name" value="FIMBRIAL USHER DOMAIN-CONTAINING PROTEIN YDET-RELATED"/>
    <property type="match status" value="1"/>
</dbReference>
<evidence type="ECO:0000256" key="2">
    <source>
        <dbReference type="ARBA" id="ARBA00008064"/>
    </source>
</evidence>
<dbReference type="InterPro" id="IPR025949">
    <property type="entry name" value="PapC-like_C"/>
</dbReference>
<dbReference type="Gene3D" id="3.10.20.410">
    <property type="match status" value="1"/>
</dbReference>
<keyword evidence="3" id="KW-0813">Transport</keyword>
<evidence type="ECO:0000256" key="3">
    <source>
        <dbReference type="ARBA" id="ARBA00022448"/>
    </source>
</evidence>
<dbReference type="SUPFAM" id="SSF141729">
    <property type="entry name" value="FimD N-terminal domain-like"/>
    <property type="match status" value="1"/>
</dbReference>
<dbReference type="PANTHER" id="PTHR30451">
    <property type="entry name" value="OUTER MEMBRANE USHER PROTEIN"/>
    <property type="match status" value="1"/>
</dbReference>
<dbReference type="Pfam" id="PF13953">
    <property type="entry name" value="PapC_C"/>
    <property type="match status" value="1"/>
</dbReference>
<evidence type="ECO:0000256" key="1">
    <source>
        <dbReference type="ARBA" id="ARBA00004571"/>
    </source>
</evidence>
<dbReference type="EMBL" id="CP040428">
    <property type="protein sequence ID" value="QCT22778.1"/>
    <property type="molecule type" value="Genomic_DNA"/>
</dbReference>
<evidence type="ECO:0000313" key="13">
    <source>
        <dbReference type="Proteomes" id="UP000302163"/>
    </source>
</evidence>